<keyword evidence="4" id="KW-0677">Repeat</keyword>
<dbReference type="GO" id="GO:0043495">
    <property type="term" value="F:protein-membrane adaptor activity"/>
    <property type="evidence" value="ECO:0007669"/>
    <property type="project" value="InterPro"/>
</dbReference>
<gene>
    <name evidence="9" type="ORF">NP493_1347g00024</name>
</gene>
<protein>
    <recommendedName>
        <fullName evidence="7">Vacuolar protein 8</fullName>
    </recommendedName>
</protein>
<feature type="repeat" description="ARM" evidence="8">
    <location>
        <begin position="267"/>
        <end position="305"/>
    </location>
</feature>
<reference evidence="9" key="1">
    <citation type="journal article" date="2023" name="Mol. Biol. Evol.">
        <title>Third-Generation Sequencing Reveals the Adaptive Role of the Epigenome in Three Deep-Sea Polychaetes.</title>
        <authorList>
            <person name="Perez M."/>
            <person name="Aroh O."/>
            <person name="Sun Y."/>
            <person name="Lan Y."/>
            <person name="Juniper S.K."/>
            <person name="Young C.R."/>
            <person name="Angers B."/>
            <person name="Qian P.Y."/>
        </authorList>
    </citation>
    <scope>NUCLEOTIDE SEQUENCE</scope>
    <source>
        <strain evidence="9">R07B-5</strain>
    </source>
</reference>
<feature type="repeat" description="ARM" evidence="8">
    <location>
        <begin position="185"/>
        <end position="227"/>
    </location>
</feature>
<evidence type="ECO:0000256" key="1">
    <source>
        <dbReference type="ARBA" id="ARBA00004592"/>
    </source>
</evidence>
<dbReference type="SMART" id="SM00185">
    <property type="entry name" value="ARM"/>
    <property type="match status" value="7"/>
</dbReference>
<proteinExistence type="inferred from homology"/>
<dbReference type="GO" id="GO:0071562">
    <property type="term" value="P:nucleus-vacuole junction assembly"/>
    <property type="evidence" value="ECO:0007669"/>
    <property type="project" value="InterPro"/>
</dbReference>
<feature type="repeat" description="ARM" evidence="8">
    <location>
        <begin position="352"/>
        <end position="390"/>
    </location>
</feature>
<keyword evidence="6" id="KW-0449">Lipoprotein</keyword>
<dbReference type="InterPro" id="IPR016024">
    <property type="entry name" value="ARM-type_fold"/>
</dbReference>
<feature type="repeat" description="ARM" evidence="8">
    <location>
        <begin position="226"/>
        <end position="268"/>
    </location>
</feature>
<dbReference type="EMBL" id="JAODUO010001346">
    <property type="protein sequence ID" value="KAK2165859.1"/>
    <property type="molecule type" value="Genomic_DNA"/>
</dbReference>
<keyword evidence="5" id="KW-0472">Membrane</keyword>
<evidence type="ECO:0000313" key="9">
    <source>
        <dbReference type="EMBL" id="KAK2165859.1"/>
    </source>
</evidence>
<organism evidence="9 10">
    <name type="scientific">Ridgeia piscesae</name>
    <name type="common">Tubeworm</name>
    <dbReference type="NCBI Taxonomy" id="27915"/>
    <lineage>
        <taxon>Eukaryota</taxon>
        <taxon>Metazoa</taxon>
        <taxon>Spiralia</taxon>
        <taxon>Lophotrochozoa</taxon>
        <taxon>Annelida</taxon>
        <taxon>Polychaeta</taxon>
        <taxon>Sedentaria</taxon>
        <taxon>Canalipalpata</taxon>
        <taxon>Sabellida</taxon>
        <taxon>Siboglinidae</taxon>
        <taxon>Ridgeia</taxon>
    </lineage>
</organism>
<evidence type="ECO:0000256" key="5">
    <source>
        <dbReference type="ARBA" id="ARBA00023136"/>
    </source>
</evidence>
<accession>A0AAD9K6M6</accession>
<dbReference type="InterPro" id="IPR000225">
    <property type="entry name" value="Armadillo"/>
</dbReference>
<dbReference type="Proteomes" id="UP001209878">
    <property type="component" value="Unassembled WGS sequence"/>
</dbReference>
<sequence>MSSKTAKMAGRSSRASIFSPAPAPPAEFAKQAKPDVVDEILRVLRKVLDCFLCCITCGCYGSPRRHLHGDLYESELMEDERVAVRNLLIYLGSDDVKEHTLNDERLRALCILTYSDNPELQRSAALCFAELSESMREPVSQIVLEPLVMLLRSHDHTVQKTASLALSNFALNGPESNKLGMLMVGAMKPLIALLQSDNIEVQCNACGCITTLATNDKIKLEIVTAGGVAPLLKLARSHDIRVQRNATGALLNVTHLQSTREHLAQSGALAVLVEVLSTDDADIQHYCAAALSNMAVNERHRTMMVAVGHYDVITQLIRLLGVPKEKVKCQACLALRNLACDADNQLLIVRAGCLPLLRSVLHHSRGETLSAAVAALRNLSIHRANEGHIIDGEFLNELDRIVRDHGNPAAQLHAAGTIRNLAAGEQTEKMSDWLDTLMAVFMSPFTRVRVQEEVTAAIAVLVDDEKTKQKLHQSDISAIFQRLVALAQENDSSDVQYNCAGIIGQLALTDPPLDVLAEQTSALLGYLGSFLETTDPVMNHLALWTLVQLLKVDVFREALRESSLILSLRRHASWSSHTEAIHELAESVLQKLGM</sequence>
<evidence type="ECO:0000256" key="7">
    <source>
        <dbReference type="ARBA" id="ARBA00026209"/>
    </source>
</evidence>
<comment type="caution">
    <text evidence="9">The sequence shown here is derived from an EMBL/GenBank/DDBJ whole genome shotgun (WGS) entry which is preliminary data.</text>
</comment>
<keyword evidence="3" id="KW-0926">Vacuole</keyword>
<dbReference type="PANTHER" id="PTHR47249">
    <property type="entry name" value="VACUOLAR PROTEIN 8"/>
    <property type="match status" value="1"/>
</dbReference>
<dbReference type="GO" id="GO:0005774">
    <property type="term" value="C:vacuolar membrane"/>
    <property type="evidence" value="ECO:0007669"/>
    <property type="project" value="UniProtKB-SubCell"/>
</dbReference>
<dbReference type="Gene3D" id="1.25.10.10">
    <property type="entry name" value="Leucine-rich Repeat Variant"/>
    <property type="match status" value="2"/>
</dbReference>
<dbReference type="InterPro" id="IPR045156">
    <property type="entry name" value="Vac8"/>
</dbReference>
<feature type="repeat" description="ARM" evidence="8">
    <location>
        <begin position="311"/>
        <end position="353"/>
    </location>
</feature>
<evidence type="ECO:0000256" key="3">
    <source>
        <dbReference type="ARBA" id="ARBA00022554"/>
    </source>
</evidence>
<evidence type="ECO:0000256" key="8">
    <source>
        <dbReference type="PROSITE-ProRule" id="PRU00259"/>
    </source>
</evidence>
<dbReference type="SUPFAM" id="SSF48371">
    <property type="entry name" value="ARM repeat"/>
    <property type="match status" value="3"/>
</dbReference>
<dbReference type="AlphaFoldDB" id="A0AAD9K6M6"/>
<evidence type="ECO:0000313" key="10">
    <source>
        <dbReference type="Proteomes" id="UP001209878"/>
    </source>
</evidence>
<dbReference type="Pfam" id="PF05804">
    <property type="entry name" value="KAP"/>
    <property type="match status" value="1"/>
</dbReference>
<evidence type="ECO:0000256" key="4">
    <source>
        <dbReference type="ARBA" id="ARBA00022737"/>
    </source>
</evidence>
<keyword evidence="10" id="KW-1185">Reference proteome</keyword>
<evidence type="ECO:0000256" key="2">
    <source>
        <dbReference type="ARBA" id="ARBA00005462"/>
    </source>
</evidence>
<dbReference type="InterPro" id="IPR011989">
    <property type="entry name" value="ARM-like"/>
</dbReference>
<dbReference type="PROSITE" id="PS50176">
    <property type="entry name" value="ARM_REPEAT"/>
    <property type="match status" value="5"/>
</dbReference>
<comment type="similarity">
    <text evidence="2">Belongs to the beta-catenin family.</text>
</comment>
<evidence type="ECO:0000256" key="6">
    <source>
        <dbReference type="ARBA" id="ARBA00023288"/>
    </source>
</evidence>
<comment type="subcellular location">
    <subcellularLocation>
        <location evidence="1">Vacuole membrane</location>
        <topology evidence="1">Lipid-anchor</topology>
    </subcellularLocation>
</comment>
<dbReference type="PANTHER" id="PTHR47249:SF1">
    <property type="entry name" value="VACUOLAR PROTEIN 8"/>
    <property type="match status" value="1"/>
</dbReference>
<name>A0AAD9K6M6_RIDPI</name>